<feature type="non-terminal residue" evidence="3">
    <location>
        <position position="1"/>
    </location>
</feature>
<gene>
    <name evidence="3" type="ORF">Q9L58_010615</name>
</gene>
<organism evidence="3 4">
    <name type="scientific">Discina gigas</name>
    <dbReference type="NCBI Taxonomy" id="1032678"/>
    <lineage>
        <taxon>Eukaryota</taxon>
        <taxon>Fungi</taxon>
        <taxon>Dikarya</taxon>
        <taxon>Ascomycota</taxon>
        <taxon>Pezizomycotina</taxon>
        <taxon>Pezizomycetes</taxon>
        <taxon>Pezizales</taxon>
        <taxon>Discinaceae</taxon>
        <taxon>Discina</taxon>
    </lineage>
</organism>
<feature type="compositionally biased region" description="Low complexity" evidence="1">
    <location>
        <begin position="68"/>
        <end position="83"/>
    </location>
</feature>
<sequence length="396" mass="43768">LPQRTEFTTISGGGSPESTTLSAGGSPEFTTLSADGSSDFTTLSADGSPEFTTLSGSGSLEKHPPVATTKHSQSTSQTVSSTVPEDRMMPPPKVKPIRVYGRNRSNRAPDPEPAPEPPSKSAAKPPSKPPPKPQSEPATHPAEPTQSTPSAEPQFRSRMRPRDQVRRNDTENETDRTEKPREFSSEFLTQESRNDRQSLKSRSVLRFGPQYVKVLTHAQNIINSYTLMKDPFPDPTETNAMIETAWVSAAEKDNLRASVQRKPSLNIASQPASYRFSAAQIPRLIYQQFVSRPGALSLLDVSFLSSMNRNLICLVSTAICWALPAHSTGHFVKPSNFNWENYLSIYKSQLNTWIPNFPDDELEELMVEEIVRQTLGWAKKSGLSVPESETTEAHLD</sequence>
<dbReference type="Proteomes" id="UP001447188">
    <property type="component" value="Unassembled WGS sequence"/>
</dbReference>
<evidence type="ECO:0000313" key="4">
    <source>
        <dbReference type="Proteomes" id="UP001447188"/>
    </source>
</evidence>
<dbReference type="InterPro" id="IPR045341">
    <property type="entry name" value="DUF6532"/>
</dbReference>
<feature type="domain" description="DUF6532" evidence="2">
    <location>
        <begin position="276"/>
        <end position="352"/>
    </location>
</feature>
<comment type="caution">
    <text evidence="3">The sequence shown here is derived from an EMBL/GenBank/DDBJ whole genome shotgun (WGS) entry which is preliminary data.</text>
</comment>
<dbReference type="EMBL" id="JBBBZM010000533">
    <property type="protein sequence ID" value="KAL0630538.1"/>
    <property type="molecule type" value="Genomic_DNA"/>
</dbReference>
<protein>
    <recommendedName>
        <fullName evidence="2">DUF6532 domain-containing protein</fullName>
    </recommendedName>
</protein>
<evidence type="ECO:0000313" key="3">
    <source>
        <dbReference type="EMBL" id="KAL0630538.1"/>
    </source>
</evidence>
<reference evidence="3 4" key="1">
    <citation type="submission" date="2024-02" db="EMBL/GenBank/DDBJ databases">
        <title>Discinaceae phylogenomics.</title>
        <authorList>
            <person name="Dirks A.C."/>
            <person name="James T.Y."/>
        </authorList>
    </citation>
    <scope>NUCLEOTIDE SEQUENCE [LARGE SCALE GENOMIC DNA]</scope>
    <source>
        <strain evidence="3 4">ACD0624</strain>
    </source>
</reference>
<name>A0ABR3G3L6_9PEZI</name>
<dbReference type="Pfam" id="PF20149">
    <property type="entry name" value="DUF6532"/>
    <property type="match status" value="1"/>
</dbReference>
<feature type="compositionally biased region" description="Polar residues" evidence="1">
    <location>
        <begin position="1"/>
        <end position="58"/>
    </location>
</feature>
<accession>A0ABR3G3L6</accession>
<feature type="region of interest" description="Disordered" evidence="1">
    <location>
        <begin position="1"/>
        <end position="198"/>
    </location>
</feature>
<proteinExistence type="predicted"/>
<keyword evidence="4" id="KW-1185">Reference proteome</keyword>
<evidence type="ECO:0000259" key="2">
    <source>
        <dbReference type="Pfam" id="PF20149"/>
    </source>
</evidence>
<feature type="compositionally biased region" description="Basic and acidic residues" evidence="1">
    <location>
        <begin position="160"/>
        <end position="184"/>
    </location>
</feature>
<evidence type="ECO:0000256" key="1">
    <source>
        <dbReference type="SAM" id="MobiDB-lite"/>
    </source>
</evidence>